<dbReference type="GO" id="GO:0031146">
    <property type="term" value="P:SCF-dependent proteasomal ubiquitin-dependent protein catabolic process"/>
    <property type="evidence" value="ECO:0007669"/>
    <property type="project" value="TreeGrafter"/>
</dbReference>
<evidence type="ECO:0000313" key="1">
    <source>
        <dbReference type="EMBL" id="JAT36012.1"/>
    </source>
</evidence>
<reference evidence="1" key="1">
    <citation type="submission" date="2015-11" db="EMBL/GenBank/DDBJ databases">
        <title>De novo transcriptome assembly of four potential Pierce s Disease insect vectors from Arizona vineyards.</title>
        <authorList>
            <person name="Tassone E.E."/>
        </authorList>
    </citation>
    <scope>NUCLEOTIDE SEQUENCE</scope>
</reference>
<dbReference type="EMBL" id="GEBQ01003965">
    <property type="protein sequence ID" value="JAT36012.1"/>
    <property type="molecule type" value="Transcribed_RNA"/>
</dbReference>
<accession>A0A1B6MJD9</accession>
<organism evidence="1">
    <name type="scientific">Graphocephala atropunctata</name>
    <dbReference type="NCBI Taxonomy" id="36148"/>
    <lineage>
        <taxon>Eukaryota</taxon>
        <taxon>Metazoa</taxon>
        <taxon>Ecdysozoa</taxon>
        <taxon>Arthropoda</taxon>
        <taxon>Hexapoda</taxon>
        <taxon>Insecta</taxon>
        <taxon>Pterygota</taxon>
        <taxon>Neoptera</taxon>
        <taxon>Paraneoptera</taxon>
        <taxon>Hemiptera</taxon>
        <taxon>Auchenorrhyncha</taxon>
        <taxon>Membracoidea</taxon>
        <taxon>Cicadellidae</taxon>
        <taxon>Cicadellinae</taxon>
        <taxon>Cicadellini</taxon>
        <taxon>Graphocephala</taxon>
    </lineage>
</organism>
<sequence>MFTFRWKFNTMVIKKSPSSLYSLALNLVSKLLLQQWRHTYHYNYIQYSQELKEKIGVIIPYTIYDQIFDQMIDAHAREIQGEISNDSIPSMTCLINSIIVPNLRKFNLNCLRHMGTVKDEEIRYLETILLTELPALNNLIEISLQTSGTDFTLPVCNDEILGKIGSSCPNLKTLDISYNHTVTDEGLEYLLPSENQEGCPLLAKISVFECSVTTKGIAMLLQALSRLKFLGFRETGQSLLYLDRQALPDSKKLHLAHVNNLGIISRTCKDIYKLKCDEKMVNAICYHCPNLNGLKVRVSDSEVKLLQSIRTVSILELVYNLGSPSSPGGNTIQYLQLCGTQLVSLSFVCDAFSSQFLKVVSENCNNLKRLWIRSNRFICDQDFSNSDKKKCALSNLEVFFLRVGHLDFEICQIPRNVISYVLHKSNVLTEVVLAMKNGLFSDSYVQELFASIQTSKLKNVMILVPHKNVTISSLNLSMATAEALICMCPHLEQLGNLLVWDVSLEEIQELRRQLKLSNSALVLLYRLMYS</sequence>
<dbReference type="GO" id="GO:0019005">
    <property type="term" value="C:SCF ubiquitin ligase complex"/>
    <property type="evidence" value="ECO:0007669"/>
    <property type="project" value="TreeGrafter"/>
</dbReference>
<gene>
    <name evidence="1" type="ORF">g.344</name>
</gene>
<dbReference type="AlphaFoldDB" id="A0A1B6MJD9"/>
<evidence type="ECO:0008006" key="2">
    <source>
        <dbReference type="Google" id="ProtNLM"/>
    </source>
</evidence>
<dbReference type="InterPro" id="IPR001611">
    <property type="entry name" value="Leu-rich_rpt"/>
</dbReference>
<name>A0A1B6MJD9_9HEMI</name>
<dbReference type="InterPro" id="IPR006553">
    <property type="entry name" value="Leu-rich_rpt_Cys-con_subtyp"/>
</dbReference>
<protein>
    <recommendedName>
        <fullName evidence="2">F-box domain-containing protein</fullName>
    </recommendedName>
</protein>
<dbReference type="SMART" id="SM00367">
    <property type="entry name" value="LRR_CC"/>
    <property type="match status" value="2"/>
</dbReference>
<dbReference type="Gene3D" id="3.80.10.10">
    <property type="entry name" value="Ribonuclease Inhibitor"/>
    <property type="match status" value="1"/>
</dbReference>
<proteinExistence type="predicted"/>
<dbReference type="PANTHER" id="PTHR13318">
    <property type="entry name" value="PARTNER OF PAIRED, ISOFORM B-RELATED"/>
    <property type="match status" value="1"/>
</dbReference>
<dbReference type="Pfam" id="PF13516">
    <property type="entry name" value="LRR_6"/>
    <property type="match status" value="1"/>
</dbReference>
<dbReference type="InterPro" id="IPR032675">
    <property type="entry name" value="LRR_dom_sf"/>
</dbReference>
<dbReference type="SUPFAM" id="SSF52047">
    <property type="entry name" value="RNI-like"/>
    <property type="match status" value="1"/>
</dbReference>